<keyword evidence="1" id="KW-0472">Membrane</keyword>
<accession>A0ABD3R3E5</accession>
<feature type="transmembrane region" description="Helical" evidence="1">
    <location>
        <begin position="21"/>
        <end position="41"/>
    </location>
</feature>
<dbReference type="SUPFAM" id="SSF53756">
    <property type="entry name" value="UDP-Glycosyltransferase/glycogen phosphorylase"/>
    <property type="match status" value="1"/>
</dbReference>
<evidence type="ECO:0000313" key="2">
    <source>
        <dbReference type="EMBL" id="KAL3806909.1"/>
    </source>
</evidence>
<keyword evidence="3" id="KW-1185">Reference proteome</keyword>
<sequence>MVNISSTRRSPDCKVRFTWPCLIILLRFLAIGLALAAYVLFDNLRASTAQRDVIPSIEDEASGSSAAGRPSSSSQWHDYKSFPGLAKKAIEVACGGHMAASCDQCPQGNGASWCNGDCEWRGDACVRSSKLNHVHPDYFRIVQRYAFQPVINNNGEYVNVILVRSPFHDADDNDLYEFYKDDILFMGISSFESFPLNSPNPYSHSNKNEEEIYLNFPGFLHMMRDPDEHFPRHVKRILMSQSDFNLDVPERFGREHAYDEKIYDFVYSGGDQDVESDCVGWASYNKNFSFVREALEVMCSPEFNVTGVLVANKNKADTKACTIPDICHGKILQTTFLGQDEFFGYIAKARWVFLPQVCDASPRVSTQGLAMNKPLLMNRNIMGGWKYLIPGQTGEFFHDMSDFRDSLRRILDNTRGDKSPYKPLDLVKSNYGNEHSGKRLYDFVKEHWGDKIIFPVGTNALIPTGV</sequence>
<keyword evidence="1" id="KW-1133">Transmembrane helix</keyword>
<proteinExistence type="predicted"/>
<evidence type="ECO:0000256" key="1">
    <source>
        <dbReference type="SAM" id="Phobius"/>
    </source>
</evidence>
<dbReference type="EMBL" id="JALLPB020000706">
    <property type="protein sequence ID" value="KAL3806909.1"/>
    <property type="molecule type" value="Genomic_DNA"/>
</dbReference>
<dbReference type="AlphaFoldDB" id="A0ABD3R3E5"/>
<protein>
    <submittedName>
        <fullName evidence="2">Uncharacterized protein</fullName>
    </submittedName>
</protein>
<keyword evidence="1" id="KW-0812">Transmembrane</keyword>
<organism evidence="2 3">
    <name type="scientific">Cyclostephanos tholiformis</name>
    <dbReference type="NCBI Taxonomy" id="382380"/>
    <lineage>
        <taxon>Eukaryota</taxon>
        <taxon>Sar</taxon>
        <taxon>Stramenopiles</taxon>
        <taxon>Ochrophyta</taxon>
        <taxon>Bacillariophyta</taxon>
        <taxon>Coscinodiscophyceae</taxon>
        <taxon>Thalassiosirophycidae</taxon>
        <taxon>Stephanodiscales</taxon>
        <taxon>Stephanodiscaceae</taxon>
        <taxon>Cyclostephanos</taxon>
    </lineage>
</organism>
<reference evidence="2 3" key="1">
    <citation type="submission" date="2024-10" db="EMBL/GenBank/DDBJ databases">
        <title>Updated reference genomes for cyclostephanoid diatoms.</title>
        <authorList>
            <person name="Roberts W.R."/>
            <person name="Alverson A.J."/>
        </authorList>
    </citation>
    <scope>NUCLEOTIDE SEQUENCE [LARGE SCALE GENOMIC DNA]</scope>
    <source>
        <strain evidence="2 3">AJA228-03</strain>
    </source>
</reference>
<evidence type="ECO:0000313" key="3">
    <source>
        <dbReference type="Proteomes" id="UP001530377"/>
    </source>
</evidence>
<dbReference type="Proteomes" id="UP001530377">
    <property type="component" value="Unassembled WGS sequence"/>
</dbReference>
<comment type="caution">
    <text evidence="2">The sequence shown here is derived from an EMBL/GenBank/DDBJ whole genome shotgun (WGS) entry which is preliminary data.</text>
</comment>
<name>A0ABD3R3E5_9STRA</name>
<gene>
    <name evidence="2" type="ORF">ACHAXA_008919</name>
</gene>